<dbReference type="AlphaFoldDB" id="A0A2S5GUQ8"/>
<name>A0A2S5GUQ8_9BURK</name>
<accession>A0A2S5GUQ8</accession>
<protein>
    <submittedName>
        <fullName evidence="2">ABC transporter substrate-binding protein</fullName>
    </submittedName>
</protein>
<reference evidence="2 3" key="1">
    <citation type="submission" date="2018-02" db="EMBL/GenBank/DDBJ databases">
        <title>Draft Genome of Achromobacter spanius stain 6.</title>
        <authorList>
            <person name="Gunasekera T.S."/>
            <person name="Radwan O."/>
            <person name="Ruiz O.N."/>
        </authorList>
    </citation>
    <scope>NUCLEOTIDE SEQUENCE [LARGE SCALE GENOMIC DNA]</scope>
    <source>
        <strain evidence="2 3">6</strain>
    </source>
</reference>
<dbReference type="Proteomes" id="UP000239990">
    <property type="component" value="Unassembled WGS sequence"/>
</dbReference>
<dbReference type="PIRSF" id="PIRSF002825">
    <property type="entry name" value="CfbpA"/>
    <property type="match status" value="1"/>
</dbReference>
<dbReference type="InterPro" id="IPR006311">
    <property type="entry name" value="TAT_signal"/>
</dbReference>
<proteinExistence type="predicted"/>
<keyword evidence="1" id="KW-0732">Signal</keyword>
<dbReference type="RefSeq" id="WP_104143090.1">
    <property type="nucleotide sequence ID" value="NZ_PREU01000003.1"/>
</dbReference>
<dbReference type="Gene3D" id="3.40.190.10">
    <property type="entry name" value="Periplasmic binding protein-like II"/>
    <property type="match status" value="2"/>
</dbReference>
<dbReference type="SUPFAM" id="SSF53850">
    <property type="entry name" value="Periplasmic binding protein-like II"/>
    <property type="match status" value="1"/>
</dbReference>
<sequence>MIQLPSFNRRQVLKLLAVTGGIGALPAQALAQRAEKVVLYTTLNAQSVETASDLARDLLPHIKPSTVAGGSSQLLKRIEAEAGQPKGDLFWTSSANVMHGYRALFEPYRSKHIAAIPEPLHGPDDLWMAANLHVVVGMVNARQLSGPAPTSWADLTDRRFKGKVIIGDPGNSSTAFTALWGIERVLGTDGLRALARNVSVSSAASHVVRSVGQGEYAVGITFESTAYPYVAGGQKEIGIMYPSDGTFTVADNMAMVKNSPNPQAAGLMYDLLLSRQMQLALLQNAYRRPSRDDIDVSKHLDMPPLADIKIVPVDEAEASAGREAFLARWRAFVAEARSA</sequence>
<dbReference type="EMBL" id="PREU01000003">
    <property type="protein sequence ID" value="PPA76729.1"/>
    <property type="molecule type" value="Genomic_DNA"/>
</dbReference>
<dbReference type="PROSITE" id="PS51318">
    <property type="entry name" value="TAT"/>
    <property type="match status" value="1"/>
</dbReference>
<dbReference type="Pfam" id="PF13343">
    <property type="entry name" value="SBP_bac_6"/>
    <property type="match status" value="1"/>
</dbReference>
<evidence type="ECO:0000313" key="2">
    <source>
        <dbReference type="EMBL" id="PPA76729.1"/>
    </source>
</evidence>
<dbReference type="PANTHER" id="PTHR30006">
    <property type="entry name" value="THIAMINE-BINDING PERIPLASMIC PROTEIN-RELATED"/>
    <property type="match status" value="1"/>
</dbReference>
<comment type="caution">
    <text evidence="2">The sequence shown here is derived from an EMBL/GenBank/DDBJ whole genome shotgun (WGS) entry which is preliminary data.</text>
</comment>
<gene>
    <name evidence="2" type="ORF">C4E15_08110</name>
</gene>
<dbReference type="OrthoDB" id="366726at2"/>
<evidence type="ECO:0000256" key="1">
    <source>
        <dbReference type="ARBA" id="ARBA00022729"/>
    </source>
</evidence>
<organism evidence="2 3">
    <name type="scientific">Achromobacter spanius</name>
    <dbReference type="NCBI Taxonomy" id="217203"/>
    <lineage>
        <taxon>Bacteria</taxon>
        <taxon>Pseudomonadati</taxon>
        <taxon>Pseudomonadota</taxon>
        <taxon>Betaproteobacteria</taxon>
        <taxon>Burkholderiales</taxon>
        <taxon>Alcaligenaceae</taxon>
        <taxon>Achromobacter</taxon>
    </lineage>
</organism>
<dbReference type="InterPro" id="IPR026045">
    <property type="entry name" value="Ferric-bd"/>
</dbReference>
<evidence type="ECO:0000313" key="3">
    <source>
        <dbReference type="Proteomes" id="UP000239990"/>
    </source>
</evidence>